<dbReference type="EMBL" id="JAIPUX010000439">
    <property type="protein sequence ID" value="KAH0630350.1"/>
    <property type="molecule type" value="Genomic_DNA"/>
</dbReference>
<sequence length="520" mass="58714">MPVNLEQFKSLDAYASKVNVRNSMENLVNVLLQKAQTDLEKVRAIWIWICHHIEYDVEGFHNKTKRSCAPADVLQSRKSVCAGYAALFEQMCSIAGIQCKNLSGFSKGYGYRSGIALKGETDHAWNSVYLNGRWHLLDSTWGSGIVDDSCTKFTFSYNEFYFLTHPALFINDHFPEDHEWQLLKQPLTFQQFERNACYSPKFYSIGLSEASAKTAIIETENGKAAVFIESHVPALFLVTLNGEKEHSLMTLQKNGVSLEVYPQQTGTHSLEIFAKPFNDKEKDYSNVLKYSLKCCSIDKSISLPKALIQPVGPSWHSEEKGILEALPNSPVIHSDDGRCVVTFTRRKDLDVFATLDSDSSMLSEDTRRRHIWKTCRGSQVELKIHLPHAGDFALHIWAKKASDPESHHCALSYLLSCPNKSVKWPVFPKAYQNWEEGYELVSPLAGILPANRQIQFKLKLPGIDEASVECGKTHPLIHKGDDFWEGDCHISGGSKVTVMISLNANDNTFWSLLEYKVESH</sequence>
<evidence type="ECO:0000259" key="1">
    <source>
        <dbReference type="SMART" id="SM00460"/>
    </source>
</evidence>
<dbReference type="PANTHER" id="PTHR46333">
    <property type="entry name" value="CYTOKINESIS PROTEIN 3"/>
    <property type="match status" value="1"/>
</dbReference>
<dbReference type="PANTHER" id="PTHR46333:SF3">
    <property type="entry name" value="KYPHOSCOLIOSIS PEPTIDASE"/>
    <property type="match status" value="1"/>
</dbReference>
<evidence type="ECO:0000313" key="3">
    <source>
        <dbReference type="Proteomes" id="UP000826234"/>
    </source>
</evidence>
<dbReference type="InterPro" id="IPR056564">
    <property type="entry name" value="Ig-like_KY"/>
</dbReference>
<dbReference type="Pfam" id="PF01841">
    <property type="entry name" value="Transglut_core"/>
    <property type="match status" value="1"/>
</dbReference>
<organism evidence="2 3">
    <name type="scientific">Phrynosoma platyrhinos</name>
    <name type="common">Desert horned lizard</name>
    <dbReference type="NCBI Taxonomy" id="52577"/>
    <lineage>
        <taxon>Eukaryota</taxon>
        <taxon>Metazoa</taxon>
        <taxon>Chordata</taxon>
        <taxon>Craniata</taxon>
        <taxon>Vertebrata</taxon>
        <taxon>Euteleostomi</taxon>
        <taxon>Lepidosauria</taxon>
        <taxon>Squamata</taxon>
        <taxon>Bifurcata</taxon>
        <taxon>Unidentata</taxon>
        <taxon>Episquamata</taxon>
        <taxon>Toxicofera</taxon>
        <taxon>Iguania</taxon>
        <taxon>Phrynosomatidae</taxon>
        <taxon>Phrynosomatinae</taxon>
        <taxon>Phrynosoma</taxon>
    </lineage>
</organism>
<dbReference type="InterPro" id="IPR038765">
    <property type="entry name" value="Papain-like_cys_pep_sf"/>
</dbReference>
<dbReference type="InterPro" id="IPR052557">
    <property type="entry name" value="CAP/Cytokinesis_protein"/>
</dbReference>
<dbReference type="InterPro" id="IPR002931">
    <property type="entry name" value="Transglutaminase-like"/>
</dbReference>
<dbReference type="Pfam" id="PF23265">
    <property type="entry name" value="Ig-like_KY"/>
    <property type="match status" value="2"/>
</dbReference>
<feature type="domain" description="Transglutaminase-like" evidence="1">
    <location>
        <begin position="73"/>
        <end position="141"/>
    </location>
</feature>
<evidence type="ECO:0000313" key="2">
    <source>
        <dbReference type="EMBL" id="KAH0630350.1"/>
    </source>
</evidence>
<name>A0ABQ7TLP2_PHRPL</name>
<proteinExistence type="predicted"/>
<keyword evidence="3" id="KW-1185">Reference proteome</keyword>
<protein>
    <recommendedName>
        <fullName evidence="1">Transglutaminase-like domain-containing protein</fullName>
    </recommendedName>
</protein>
<dbReference type="SMART" id="SM00460">
    <property type="entry name" value="TGc"/>
    <property type="match status" value="1"/>
</dbReference>
<dbReference type="Gene3D" id="3.10.620.30">
    <property type="match status" value="1"/>
</dbReference>
<gene>
    <name evidence="2" type="ORF">JD844_013295</name>
</gene>
<dbReference type="SUPFAM" id="SSF54001">
    <property type="entry name" value="Cysteine proteinases"/>
    <property type="match status" value="1"/>
</dbReference>
<accession>A0ABQ7TLP2</accession>
<dbReference type="Proteomes" id="UP000826234">
    <property type="component" value="Unassembled WGS sequence"/>
</dbReference>
<comment type="caution">
    <text evidence="2">The sequence shown here is derived from an EMBL/GenBank/DDBJ whole genome shotgun (WGS) entry which is preliminary data.</text>
</comment>
<reference evidence="2 3" key="1">
    <citation type="journal article" date="2022" name="Gigascience">
        <title>A chromosome-level genome assembly and annotation of the desert horned lizard, Phrynosoma platyrhinos, provides insight into chromosomal rearrangements among reptiles.</title>
        <authorList>
            <person name="Koochekian N."/>
            <person name="Ascanio A."/>
            <person name="Farleigh K."/>
            <person name="Card D.C."/>
            <person name="Schield D.R."/>
            <person name="Castoe T.A."/>
            <person name="Jezkova T."/>
        </authorList>
    </citation>
    <scope>NUCLEOTIDE SEQUENCE [LARGE SCALE GENOMIC DNA]</scope>
    <source>
        <strain evidence="2">NK-2021</strain>
    </source>
</reference>